<gene>
    <name evidence="2" type="ordered locus">GOX0058</name>
</gene>
<evidence type="ECO:0000313" key="2">
    <source>
        <dbReference type="EMBL" id="AAW59855.1"/>
    </source>
</evidence>
<protein>
    <submittedName>
        <fullName evidence="2">Uncharacterized protein</fullName>
    </submittedName>
</protein>
<organism evidence="2 3">
    <name type="scientific">Gluconobacter oxydans (strain 621H)</name>
    <name type="common">Gluconobacter suboxydans</name>
    <dbReference type="NCBI Taxonomy" id="290633"/>
    <lineage>
        <taxon>Bacteria</taxon>
        <taxon>Pseudomonadati</taxon>
        <taxon>Pseudomonadota</taxon>
        <taxon>Alphaproteobacteria</taxon>
        <taxon>Acetobacterales</taxon>
        <taxon>Acetobacteraceae</taxon>
        <taxon>Gluconobacter</taxon>
    </lineage>
</organism>
<proteinExistence type="predicted"/>
<dbReference type="KEGG" id="gox:GOX0058"/>
<evidence type="ECO:0000256" key="1">
    <source>
        <dbReference type="SAM" id="MobiDB-lite"/>
    </source>
</evidence>
<dbReference type="HOGENOM" id="CLU_1132334_0_0_5"/>
<sequence length="245" mass="27655">MKAVLDLTPESRRTKHAELDSHYGPGKIRIIDEVHGSQQQPGIRAVTLRRIIGLGVTRRVDDLLQTDADTLYAIAHQDMVQLRDRPRKIVRSRCPVDAQTGRIILIRRPFQRGNRVILTLDGPGSVRILQRRGHGGGRQRQHGSGSNGKSQSASHGHLCYARDREPPSTGKRVYVIFTTGIKVSTGLIPILKLARVMFQPHIPCGREGKKRARDCCRRETTSFFSKFLKLRHGRVRPIMTPQSRD</sequence>
<dbReference type="EMBL" id="CP000009">
    <property type="protein sequence ID" value="AAW59855.1"/>
    <property type="molecule type" value="Genomic_DNA"/>
</dbReference>
<reference evidence="2 3" key="1">
    <citation type="journal article" date="2005" name="Nat. Biotechnol.">
        <title>Complete genome sequence of the acetic acid bacterium Gluconobacter oxydans.</title>
        <authorList>
            <person name="Prust C."/>
            <person name="Hoffmeister M."/>
            <person name="Liesegang H."/>
            <person name="Wiezer A."/>
            <person name="Fricke W.F."/>
            <person name="Ehrenreich A."/>
            <person name="Gottschalk G."/>
            <person name="Deppenmeier U."/>
        </authorList>
    </citation>
    <scope>NUCLEOTIDE SEQUENCE [LARGE SCALE GENOMIC DNA]</scope>
    <source>
        <strain evidence="2 3">621H</strain>
    </source>
</reference>
<feature type="compositionally biased region" description="Basic residues" evidence="1">
    <location>
        <begin position="129"/>
        <end position="141"/>
    </location>
</feature>
<evidence type="ECO:0000313" key="3">
    <source>
        <dbReference type="Proteomes" id="UP000006375"/>
    </source>
</evidence>
<dbReference type="Proteomes" id="UP000006375">
    <property type="component" value="Chromosome"/>
</dbReference>
<feature type="region of interest" description="Disordered" evidence="1">
    <location>
        <begin position="128"/>
        <end position="164"/>
    </location>
</feature>
<dbReference type="AlphaFoldDB" id="Q5FUY9"/>
<accession>Q5FUY9</accession>
<keyword evidence="3" id="KW-1185">Reference proteome</keyword>
<name>Q5FUY9_GLUOX</name>